<comment type="caution">
    <text evidence="2">The sequence shown here is derived from an EMBL/GenBank/DDBJ whole genome shotgun (WGS) entry which is preliminary data.</text>
</comment>
<evidence type="ECO:0000256" key="1">
    <source>
        <dbReference type="SAM" id="Phobius"/>
    </source>
</evidence>
<reference evidence="2 3" key="1">
    <citation type="submission" date="2020-08" db="EMBL/GenBank/DDBJ databases">
        <title>Sequencing the genomes of 1000 actinobacteria strains.</title>
        <authorList>
            <person name="Klenk H.-P."/>
        </authorList>
    </citation>
    <scope>NUCLEOTIDE SEQUENCE [LARGE SCALE GENOMIC DNA]</scope>
    <source>
        <strain evidence="2 3">DSM 45084</strain>
    </source>
</reference>
<keyword evidence="1" id="KW-0812">Transmembrane</keyword>
<dbReference type="InterPro" id="IPR027417">
    <property type="entry name" value="P-loop_NTPase"/>
</dbReference>
<dbReference type="RefSeq" id="WP_184669483.1">
    <property type="nucleotide sequence ID" value="NZ_BAABAI010000038.1"/>
</dbReference>
<feature type="transmembrane region" description="Helical" evidence="1">
    <location>
        <begin position="469"/>
        <end position="489"/>
    </location>
</feature>
<feature type="transmembrane region" description="Helical" evidence="1">
    <location>
        <begin position="41"/>
        <end position="59"/>
    </location>
</feature>
<feature type="transmembrane region" description="Helical" evidence="1">
    <location>
        <begin position="410"/>
        <end position="430"/>
    </location>
</feature>
<name>A0A7W7T393_9PSEU</name>
<gene>
    <name evidence="2" type="ORF">F4559_003156</name>
</gene>
<evidence type="ECO:0000313" key="2">
    <source>
        <dbReference type="EMBL" id="MBB4965797.1"/>
    </source>
</evidence>
<evidence type="ECO:0000313" key="3">
    <source>
        <dbReference type="Proteomes" id="UP000542674"/>
    </source>
</evidence>
<dbReference type="SUPFAM" id="SSF52540">
    <property type="entry name" value="P-loop containing nucleoside triphosphate hydrolases"/>
    <property type="match status" value="1"/>
</dbReference>
<sequence length="647" mass="71172">MGLRRAVGIGALVAMIAVLVAAYGGLVPWDEDARKPVVDVANIGSPLLAALAILTALPVRRPRRALDSTPDQVRSAREVVARDVRRWVEREVRHQELDASALVNLRVPGRHDEAPTVDDLVGLVTGGRLLITGAPGTGKSSAALLVVDRLLRDADHAGPVPVVFDIPVWDPELHALEDWLVGRLAFDHRLADDTHYGSRAARYLVVDGHVLPVLDGIDELAPAAEKAVHAFLEHWPHPVLVTRRWAAGVNQLARDLDLRLVKVVEIAPETALAHLAAKDRRWQAVLDLPVKARSRSGLVNALRTPLMVFLAREVTRVGAEPVGLVDRFRTRVEAEDYLLAHFVPAVFEACHRRRGRLSKAEAALVPRRTRSWSPRRAERWLRFLASRATHDEGRSVRWWRLWETTSSLRFAFFLVGFVAPLATGSLINLVRSGSPLPGTTALLIAYTLSATLAFMPVRRLRSELRKEPALDLGTSIGSLVAVLVGLGLTRALGPVVGVVGALVAFGLVFKVSHVADLRTRDGEVVMDPSALMRRLRTTALTGACCYAVAMVVVVSWWYRFVPELLLVGLAIALAALRMSLWGVFVAVRVRSAVAGRLPWRLMRFLRDADALGVLRRTGPTFLFRHERLRVALADKDDADKDDADKDD</sequence>
<proteinExistence type="predicted"/>
<feature type="transmembrane region" description="Helical" evidence="1">
    <location>
        <begin position="495"/>
        <end position="517"/>
    </location>
</feature>
<keyword evidence="3" id="KW-1185">Reference proteome</keyword>
<keyword evidence="1" id="KW-1133">Transmembrane helix</keyword>
<organism evidence="2 3">
    <name type="scientific">Saccharothrix violaceirubra</name>
    <dbReference type="NCBI Taxonomy" id="413306"/>
    <lineage>
        <taxon>Bacteria</taxon>
        <taxon>Bacillati</taxon>
        <taxon>Actinomycetota</taxon>
        <taxon>Actinomycetes</taxon>
        <taxon>Pseudonocardiales</taxon>
        <taxon>Pseudonocardiaceae</taxon>
        <taxon>Saccharothrix</taxon>
    </lineage>
</organism>
<dbReference type="Proteomes" id="UP000542674">
    <property type="component" value="Unassembled WGS sequence"/>
</dbReference>
<feature type="transmembrane region" description="Helical" evidence="1">
    <location>
        <begin position="564"/>
        <end position="587"/>
    </location>
</feature>
<feature type="transmembrane region" description="Helical" evidence="1">
    <location>
        <begin position="436"/>
        <end position="457"/>
    </location>
</feature>
<dbReference type="EMBL" id="JACHJS010000001">
    <property type="protein sequence ID" value="MBB4965797.1"/>
    <property type="molecule type" value="Genomic_DNA"/>
</dbReference>
<feature type="transmembrane region" description="Helical" evidence="1">
    <location>
        <begin position="538"/>
        <end position="558"/>
    </location>
</feature>
<accession>A0A7W7T393</accession>
<feature type="transmembrane region" description="Helical" evidence="1">
    <location>
        <begin position="7"/>
        <end position="29"/>
    </location>
</feature>
<dbReference type="AlphaFoldDB" id="A0A7W7T393"/>
<evidence type="ECO:0008006" key="4">
    <source>
        <dbReference type="Google" id="ProtNLM"/>
    </source>
</evidence>
<keyword evidence="1" id="KW-0472">Membrane</keyword>
<protein>
    <recommendedName>
        <fullName evidence="4">NACHT domain-containing protein</fullName>
    </recommendedName>
</protein>
<dbReference type="Gene3D" id="3.40.50.300">
    <property type="entry name" value="P-loop containing nucleotide triphosphate hydrolases"/>
    <property type="match status" value="1"/>
</dbReference>